<keyword evidence="1" id="KW-0732">Signal</keyword>
<evidence type="ECO:0000256" key="1">
    <source>
        <dbReference type="SAM" id="SignalP"/>
    </source>
</evidence>
<sequence>MTHPVRQFAFAACLLFSISAQADPRGEQSFETCSMVTSEYITVLQLINRGFSGEQLTRNLPGLDRQGAKRVRLLEAAAREDGLVDTFSAVNAEFARCSQRVYQRGGKPKPDSREGHFYFCAGENKLRYEILVAATLDADINDVLAQVPTGRHRIARAIFRLQANKGTLAAFDAIGDELKYCLNGTS</sequence>
<feature type="signal peptide" evidence="1">
    <location>
        <begin position="1"/>
        <end position="22"/>
    </location>
</feature>
<name>A0ABY1ZQG9_9GAMM</name>
<dbReference type="RefSeq" id="WP_131478418.1">
    <property type="nucleotide sequence ID" value="NZ_SJDL01000002.1"/>
</dbReference>
<organism evidence="2 3">
    <name type="scientific">Marinobacter halodurans</name>
    <dbReference type="NCBI Taxonomy" id="2528979"/>
    <lineage>
        <taxon>Bacteria</taxon>
        <taxon>Pseudomonadati</taxon>
        <taxon>Pseudomonadota</taxon>
        <taxon>Gammaproteobacteria</taxon>
        <taxon>Pseudomonadales</taxon>
        <taxon>Marinobacteraceae</taxon>
        <taxon>Marinobacter</taxon>
    </lineage>
</organism>
<comment type="caution">
    <text evidence="2">The sequence shown here is derived from an EMBL/GenBank/DDBJ whole genome shotgun (WGS) entry which is preliminary data.</text>
</comment>
<proteinExistence type="predicted"/>
<evidence type="ECO:0000313" key="2">
    <source>
        <dbReference type="EMBL" id="TBW59060.1"/>
    </source>
</evidence>
<reference evidence="2 3" key="1">
    <citation type="submission" date="2019-02" db="EMBL/GenBank/DDBJ databases">
        <title>Marinobacter halodurans sp. nov., a marine bacterium isolated from sea tidal flat.</title>
        <authorList>
            <person name="Yoo Y."/>
            <person name="Lee D.W."/>
            <person name="Kim B.S."/>
            <person name="Kim J.-J."/>
        </authorList>
    </citation>
    <scope>NUCLEOTIDE SEQUENCE [LARGE SCALE GENOMIC DNA]</scope>
    <source>
        <strain evidence="2 3">YJ-S3-2</strain>
    </source>
</reference>
<gene>
    <name evidence="2" type="ORF">EZI54_01740</name>
</gene>
<protein>
    <submittedName>
        <fullName evidence="2">Uncharacterized protein</fullName>
    </submittedName>
</protein>
<feature type="chain" id="PRO_5045227653" evidence="1">
    <location>
        <begin position="23"/>
        <end position="186"/>
    </location>
</feature>
<keyword evidence="3" id="KW-1185">Reference proteome</keyword>
<evidence type="ECO:0000313" key="3">
    <source>
        <dbReference type="Proteomes" id="UP000313645"/>
    </source>
</evidence>
<dbReference type="EMBL" id="SJDL01000002">
    <property type="protein sequence ID" value="TBW59060.1"/>
    <property type="molecule type" value="Genomic_DNA"/>
</dbReference>
<dbReference type="Proteomes" id="UP000313645">
    <property type="component" value="Unassembled WGS sequence"/>
</dbReference>
<accession>A0ABY1ZQG9</accession>